<keyword evidence="1" id="KW-1185">Reference proteome</keyword>
<name>A0A915E9L4_9BILA</name>
<reference evidence="2" key="1">
    <citation type="submission" date="2022-11" db="UniProtKB">
        <authorList>
            <consortium name="WormBaseParasite"/>
        </authorList>
    </citation>
    <scope>IDENTIFICATION</scope>
</reference>
<accession>A0A915E9L4</accession>
<evidence type="ECO:0000313" key="2">
    <source>
        <dbReference type="WBParaSite" id="jg3818"/>
    </source>
</evidence>
<dbReference type="WBParaSite" id="jg3818">
    <property type="protein sequence ID" value="jg3818"/>
    <property type="gene ID" value="jg3818"/>
</dbReference>
<dbReference type="Proteomes" id="UP000887574">
    <property type="component" value="Unplaced"/>
</dbReference>
<evidence type="ECO:0000313" key="1">
    <source>
        <dbReference type="Proteomes" id="UP000887574"/>
    </source>
</evidence>
<proteinExistence type="predicted"/>
<dbReference type="AlphaFoldDB" id="A0A915E9L4"/>
<sequence>MRSTPTLTSTSTTTSTAYVSTMRSTSSTTSTSLCERSITLTPSRYEFSMSMELSMESSLFLSELVKPVKCSLCSDKRLRCNDIISLVLLCNKIDIIHYPLLYPL</sequence>
<organism evidence="1 2">
    <name type="scientific">Ditylenchus dipsaci</name>
    <dbReference type="NCBI Taxonomy" id="166011"/>
    <lineage>
        <taxon>Eukaryota</taxon>
        <taxon>Metazoa</taxon>
        <taxon>Ecdysozoa</taxon>
        <taxon>Nematoda</taxon>
        <taxon>Chromadorea</taxon>
        <taxon>Rhabditida</taxon>
        <taxon>Tylenchina</taxon>
        <taxon>Tylenchomorpha</taxon>
        <taxon>Sphaerularioidea</taxon>
        <taxon>Anguinidae</taxon>
        <taxon>Anguininae</taxon>
        <taxon>Ditylenchus</taxon>
    </lineage>
</organism>
<protein>
    <submittedName>
        <fullName evidence="2">Uncharacterized protein</fullName>
    </submittedName>
</protein>